<gene>
    <name evidence="2" type="ORF">QPM17_17595</name>
</gene>
<evidence type="ECO:0000259" key="1">
    <source>
        <dbReference type="Pfam" id="PF09722"/>
    </source>
</evidence>
<name>A0ABT7IFL5_9GAMM</name>
<dbReference type="Proteomes" id="UP001227964">
    <property type="component" value="Unassembled WGS sequence"/>
</dbReference>
<dbReference type="EMBL" id="JASSVS010000010">
    <property type="protein sequence ID" value="MDL0432962.1"/>
    <property type="molecule type" value="Genomic_DNA"/>
</dbReference>
<proteinExistence type="predicted"/>
<keyword evidence="3" id="KW-1185">Reference proteome</keyword>
<protein>
    <submittedName>
        <fullName evidence="2">MbcA/ParS/Xre antitoxin family protein</fullName>
    </submittedName>
</protein>
<accession>A0ABT7IFL5</accession>
<evidence type="ECO:0000313" key="3">
    <source>
        <dbReference type="Proteomes" id="UP001227964"/>
    </source>
</evidence>
<comment type="caution">
    <text evidence="2">The sequence shown here is derived from an EMBL/GenBank/DDBJ whole genome shotgun (WGS) entry which is preliminary data.</text>
</comment>
<dbReference type="InterPro" id="IPR024467">
    <property type="entry name" value="Xre/MbcA/ParS-like_toxin-bd"/>
</dbReference>
<reference evidence="2 3" key="1">
    <citation type="submission" date="2023-06" db="EMBL/GenBank/DDBJ databases">
        <title>Marinobacter azerbaijanicus a moderately halophilic, isolated from Urmia Lake in Azerbaijan region of Iran.</title>
        <authorList>
            <person name="Sanchez-Porro C."/>
            <person name="Aghdam E.M."/>
            <person name="Saheb S.M."/>
            <person name="Tarhriz V."/>
            <person name="Kazemi E."/>
            <person name="Ammozegar M.A."/>
            <person name="Ventosa A."/>
            <person name="Hejazi M.S."/>
        </authorList>
    </citation>
    <scope>NUCLEOTIDE SEQUENCE [LARGE SCALE GENOMIC DNA]</scope>
    <source>
        <strain evidence="2 3">TBZ242</strain>
    </source>
</reference>
<evidence type="ECO:0000313" key="2">
    <source>
        <dbReference type="EMBL" id="MDL0432962.1"/>
    </source>
</evidence>
<feature type="domain" description="Antitoxin Xre/MbcA/ParS-like toxin-binding" evidence="1">
    <location>
        <begin position="52"/>
        <end position="100"/>
    </location>
</feature>
<sequence length="103" mass="11853">MSEVVRPSRNRLLHIAGTGWADLRYPYLVSLNWSAPMPAEDLRETVWREIVDLFEGDEDSARDWMSRPRIPLGHATPAEMLGSPEDIARLRQFIQQIQRGIVP</sequence>
<organism evidence="2 3">
    <name type="scientific">Marinobacter azerbaijanicus</name>
    <dbReference type="NCBI Taxonomy" id="3050455"/>
    <lineage>
        <taxon>Bacteria</taxon>
        <taxon>Pseudomonadati</taxon>
        <taxon>Pseudomonadota</taxon>
        <taxon>Gammaproteobacteria</taxon>
        <taxon>Pseudomonadales</taxon>
        <taxon>Marinobacteraceae</taxon>
        <taxon>Marinobacter</taxon>
    </lineage>
</organism>
<dbReference type="RefSeq" id="WP_273064136.1">
    <property type="nucleotide sequence ID" value="NZ_JASSVS010000010.1"/>
</dbReference>
<dbReference type="Pfam" id="PF09722">
    <property type="entry name" value="Xre_MbcA_ParS_C"/>
    <property type="match status" value="1"/>
</dbReference>